<accession>A0ACC4DB20</accession>
<evidence type="ECO:0000313" key="1">
    <source>
        <dbReference type="EMBL" id="KAL3953560.1"/>
    </source>
</evidence>
<keyword evidence="2" id="KW-1185">Reference proteome</keyword>
<reference evidence="1" key="1">
    <citation type="submission" date="2024-12" db="EMBL/GenBank/DDBJ databases">
        <title>Comparative genomics and development of molecular markers within Purpureocillium lilacinum and among Purpureocillium species.</title>
        <authorList>
            <person name="Yeh Z.-Y."/>
            <person name="Ni N.-T."/>
            <person name="Lo P.-H."/>
            <person name="Mushyakhwo K."/>
            <person name="Lin C.-F."/>
            <person name="Nai Y.-S."/>
        </authorList>
    </citation>
    <scope>NUCLEOTIDE SEQUENCE</scope>
    <source>
        <strain evidence="1">NCHU-NPUST-175</strain>
    </source>
</reference>
<dbReference type="EMBL" id="JBGNUJ010000011">
    <property type="protein sequence ID" value="KAL3953560.1"/>
    <property type="molecule type" value="Genomic_DNA"/>
</dbReference>
<organism evidence="1 2">
    <name type="scientific">Purpureocillium lilacinum</name>
    <name type="common">Paecilomyces lilacinus</name>
    <dbReference type="NCBI Taxonomy" id="33203"/>
    <lineage>
        <taxon>Eukaryota</taxon>
        <taxon>Fungi</taxon>
        <taxon>Dikarya</taxon>
        <taxon>Ascomycota</taxon>
        <taxon>Pezizomycotina</taxon>
        <taxon>Sordariomycetes</taxon>
        <taxon>Hypocreomycetidae</taxon>
        <taxon>Hypocreales</taxon>
        <taxon>Ophiocordycipitaceae</taxon>
        <taxon>Purpureocillium</taxon>
    </lineage>
</organism>
<sequence>MASQEKRSGKRASVTDPETRVAHCFLSSSSIINQSLRCAGGKLMDSCGFEWRQGIYPSISLRQLCMRHSWGHASMLGACAGEERRRLLGRRPGFGASPTPHLKGVAGEQQGIPLLESRTLAPRLITQATLSQETAVPQRTFVQVSYGMYSTCVVSLMLPLSSRAARQAAGATIVTESIITSGIVDVGQWYGEQLEGVASELADRWKRRREALRSLAFREIFRVVF</sequence>
<name>A0ACC4DB20_PURLI</name>
<proteinExistence type="predicted"/>
<evidence type="ECO:0000313" key="2">
    <source>
        <dbReference type="Proteomes" id="UP001638806"/>
    </source>
</evidence>
<protein>
    <submittedName>
        <fullName evidence="1">Uncharacterized protein</fullName>
    </submittedName>
</protein>
<comment type="caution">
    <text evidence="1">The sequence shown here is derived from an EMBL/GenBank/DDBJ whole genome shotgun (WGS) entry which is preliminary data.</text>
</comment>
<dbReference type="Proteomes" id="UP001638806">
    <property type="component" value="Unassembled WGS sequence"/>
</dbReference>
<gene>
    <name evidence="1" type="ORF">ACCO45_011516</name>
</gene>